<evidence type="ECO:0000256" key="2">
    <source>
        <dbReference type="ARBA" id="ARBA00006275"/>
    </source>
</evidence>
<dbReference type="PROSITE" id="PS51257">
    <property type="entry name" value="PROKAR_LIPOPROTEIN"/>
    <property type="match status" value="1"/>
</dbReference>
<evidence type="ECO:0000259" key="7">
    <source>
        <dbReference type="Pfam" id="PF14322"/>
    </source>
</evidence>
<dbReference type="RefSeq" id="WP_146753014.1">
    <property type="nucleotide sequence ID" value="NZ_CP069793.1"/>
</dbReference>
<dbReference type="EMBL" id="UAUU01000004">
    <property type="protein sequence ID" value="SPZ84822.1"/>
    <property type="molecule type" value="Genomic_DNA"/>
</dbReference>
<dbReference type="GO" id="GO:0009279">
    <property type="term" value="C:cell outer membrane"/>
    <property type="evidence" value="ECO:0007669"/>
    <property type="project" value="UniProtKB-SubCell"/>
</dbReference>
<keyword evidence="3" id="KW-0732">Signal</keyword>
<feature type="domain" description="SusD-like N-terminal" evidence="7">
    <location>
        <begin position="101"/>
        <end position="229"/>
    </location>
</feature>
<dbReference type="InterPro" id="IPR033985">
    <property type="entry name" value="SusD-like_N"/>
</dbReference>
<evidence type="ECO:0000313" key="8">
    <source>
        <dbReference type="EMBL" id="SPZ84822.1"/>
    </source>
</evidence>
<evidence type="ECO:0000256" key="1">
    <source>
        <dbReference type="ARBA" id="ARBA00004442"/>
    </source>
</evidence>
<dbReference type="InterPro" id="IPR012944">
    <property type="entry name" value="SusD_RagB_dom"/>
</dbReference>
<accession>A0A2X2IRD0</accession>
<gene>
    <name evidence="8" type="ORF">NCTC11343_01367</name>
</gene>
<feature type="domain" description="RagB/SusD" evidence="6">
    <location>
        <begin position="291"/>
        <end position="520"/>
    </location>
</feature>
<proteinExistence type="inferred from homology"/>
<organism evidence="8 9">
    <name type="scientific">Sphingobacterium multivorum</name>
    <dbReference type="NCBI Taxonomy" id="28454"/>
    <lineage>
        <taxon>Bacteria</taxon>
        <taxon>Pseudomonadati</taxon>
        <taxon>Bacteroidota</taxon>
        <taxon>Sphingobacteriia</taxon>
        <taxon>Sphingobacteriales</taxon>
        <taxon>Sphingobacteriaceae</taxon>
        <taxon>Sphingobacterium</taxon>
    </lineage>
</organism>
<evidence type="ECO:0000259" key="6">
    <source>
        <dbReference type="Pfam" id="PF07980"/>
    </source>
</evidence>
<comment type="subcellular location">
    <subcellularLocation>
        <location evidence="1">Cell outer membrane</location>
    </subcellularLocation>
</comment>
<evidence type="ECO:0000313" key="9">
    <source>
        <dbReference type="Proteomes" id="UP000251241"/>
    </source>
</evidence>
<name>A0A2X2IRD0_SPHMU</name>
<evidence type="ECO:0000256" key="5">
    <source>
        <dbReference type="ARBA" id="ARBA00023237"/>
    </source>
</evidence>
<protein>
    <submittedName>
        <fullName evidence="8">SusD family</fullName>
    </submittedName>
</protein>
<dbReference type="GeneID" id="97181391"/>
<dbReference type="AlphaFoldDB" id="A0A2X2IRD0"/>
<dbReference type="SUPFAM" id="SSF48452">
    <property type="entry name" value="TPR-like"/>
    <property type="match status" value="1"/>
</dbReference>
<dbReference type="InterPro" id="IPR011990">
    <property type="entry name" value="TPR-like_helical_dom_sf"/>
</dbReference>
<dbReference type="Pfam" id="PF14322">
    <property type="entry name" value="SusD-like_3"/>
    <property type="match status" value="1"/>
</dbReference>
<evidence type="ECO:0000256" key="4">
    <source>
        <dbReference type="ARBA" id="ARBA00023136"/>
    </source>
</evidence>
<comment type="similarity">
    <text evidence="2">Belongs to the SusD family.</text>
</comment>
<dbReference type="Pfam" id="PF07980">
    <property type="entry name" value="SusD_RagB"/>
    <property type="match status" value="1"/>
</dbReference>
<dbReference type="CDD" id="cd08977">
    <property type="entry name" value="SusD"/>
    <property type="match status" value="1"/>
</dbReference>
<dbReference type="Proteomes" id="UP000251241">
    <property type="component" value="Unassembled WGS sequence"/>
</dbReference>
<keyword evidence="5" id="KW-0998">Cell outer membrane</keyword>
<reference evidence="8 9" key="1">
    <citation type="submission" date="2018-06" db="EMBL/GenBank/DDBJ databases">
        <authorList>
            <consortium name="Pathogen Informatics"/>
            <person name="Doyle S."/>
        </authorList>
    </citation>
    <scope>NUCLEOTIDE SEQUENCE [LARGE SCALE GENOMIC DNA]</scope>
    <source>
        <strain evidence="8 9">NCTC11343</strain>
    </source>
</reference>
<sequence length="522" mass="58687">MKKSVKKTYLYLSLAALAALGSCTKDFLNKNPTDKISESTFWKTQTDADLALSGCYEFLCRGYNSTSSSNARGGWGGASMFWDGLSDDAFVSSTSNNFNIISRSGITSTTGGMQSEGYEISYQAIAACNKLIANIDRITSMSQQDRDRYKAEARFIRAYYYFLLTNLYGDVPLTLEPLGMDDASIRLGRTPKTNIIEAILADLDYASEKLPNTGYKGHAVRGSALGYKTKVLLTVKKWAEAAATAKIVMDENKFSIYQGGYRDLFRKPGQNNNPEIMFSARFLPPNMYSPADMMYSYLKTIQPLGYLVDSYYAIDGKDIKESTVYDAKNPYENRDPRLKSTIMYRGVWRGTTASSAFDPVAEGVLGGFLPRKYINESKWPTSYATQSDQDWVFLRYADILLMYAEAKNESAGPDQTAVDALNKVRSRADVKMPLVQFSGSLTKNEFRDIIRHERRIELALEGQRYFDLKRWGMIKEVMDKTKDPDGASRLFMARDTLWPVPQSEVDMAKSLGNDNFKQTPGF</sequence>
<evidence type="ECO:0000256" key="3">
    <source>
        <dbReference type="ARBA" id="ARBA00022729"/>
    </source>
</evidence>
<dbReference type="Gene3D" id="1.25.40.390">
    <property type="match status" value="1"/>
</dbReference>
<keyword evidence="4" id="KW-0472">Membrane</keyword>